<protein>
    <submittedName>
        <fullName evidence="1">Uncharacterized protein</fullName>
    </submittedName>
</protein>
<sequence length="162" mass="17805">MPVSSSERQGYRRFVKARSCPRSVVVKGSLRCRRNGHRFQKYAQLQLRVYDQTPDGLRVRGAQAKLAYRGISIRLLCTKSAERVGGGERGGYGIPRLGARRGGRKGGAQCHGRATVHAPKELAVTLDLSGRGQNTPNASSASPSGGMRWRREVLPYNVQDWG</sequence>
<accession>A0ABQ0LX54</accession>
<organism evidence="1 2">
    <name type="scientific">Mycena chlorophos</name>
    <name type="common">Agaric fungus</name>
    <name type="synonym">Agaricus chlorophos</name>
    <dbReference type="NCBI Taxonomy" id="658473"/>
    <lineage>
        <taxon>Eukaryota</taxon>
        <taxon>Fungi</taxon>
        <taxon>Dikarya</taxon>
        <taxon>Basidiomycota</taxon>
        <taxon>Agaricomycotina</taxon>
        <taxon>Agaricomycetes</taxon>
        <taxon>Agaricomycetidae</taxon>
        <taxon>Agaricales</taxon>
        <taxon>Marasmiineae</taxon>
        <taxon>Mycenaceae</taxon>
        <taxon>Mycena</taxon>
    </lineage>
</organism>
<proteinExistence type="predicted"/>
<evidence type="ECO:0000313" key="2">
    <source>
        <dbReference type="Proteomes" id="UP000815677"/>
    </source>
</evidence>
<evidence type="ECO:0000313" key="1">
    <source>
        <dbReference type="EMBL" id="GAT55651.1"/>
    </source>
</evidence>
<name>A0ABQ0LX54_MYCCL</name>
<dbReference type="Proteomes" id="UP000815677">
    <property type="component" value="Unassembled WGS sequence"/>
</dbReference>
<reference evidence="1" key="1">
    <citation type="submission" date="2014-09" db="EMBL/GenBank/DDBJ databases">
        <title>Genome sequence of the luminous mushroom Mycena chlorophos for searching fungal bioluminescence genes.</title>
        <authorList>
            <person name="Tanaka Y."/>
            <person name="Kasuga D."/>
            <person name="Oba Y."/>
            <person name="Hase S."/>
            <person name="Sato K."/>
            <person name="Oba Y."/>
            <person name="Sakakibara Y."/>
        </authorList>
    </citation>
    <scope>NUCLEOTIDE SEQUENCE</scope>
</reference>
<dbReference type="EMBL" id="DF849053">
    <property type="protein sequence ID" value="GAT55651.1"/>
    <property type="molecule type" value="Genomic_DNA"/>
</dbReference>
<gene>
    <name evidence="1" type="ORF">MCHLO_12394</name>
</gene>
<keyword evidence="2" id="KW-1185">Reference proteome</keyword>